<reference evidence="1" key="1">
    <citation type="journal article" date="2015" name="Proc. Natl. Acad. Sci. U.S.A.">
        <title>Networks of energetic and metabolic interactions define dynamics in microbial communities.</title>
        <authorList>
            <person name="Embree M."/>
            <person name="Liu J.K."/>
            <person name="Al-Bassam M.M."/>
            <person name="Zengler K."/>
        </authorList>
    </citation>
    <scope>NUCLEOTIDE SEQUENCE</scope>
</reference>
<dbReference type="AlphaFoldDB" id="A0A0W8F1X9"/>
<protein>
    <submittedName>
        <fullName evidence="1">Uncharacterized protein</fullName>
    </submittedName>
</protein>
<gene>
    <name evidence="1" type="ORF">ASZ90_015448</name>
</gene>
<accession>A0A0W8F1X9</accession>
<evidence type="ECO:0000313" key="1">
    <source>
        <dbReference type="EMBL" id="KUG14900.1"/>
    </source>
</evidence>
<dbReference type="EMBL" id="LNQE01001606">
    <property type="protein sequence ID" value="KUG14900.1"/>
    <property type="molecule type" value="Genomic_DNA"/>
</dbReference>
<name>A0A0W8F1X9_9ZZZZ</name>
<comment type="caution">
    <text evidence="1">The sequence shown here is derived from an EMBL/GenBank/DDBJ whole genome shotgun (WGS) entry which is preliminary data.</text>
</comment>
<organism evidence="1">
    <name type="scientific">hydrocarbon metagenome</name>
    <dbReference type="NCBI Taxonomy" id="938273"/>
    <lineage>
        <taxon>unclassified sequences</taxon>
        <taxon>metagenomes</taxon>
        <taxon>ecological metagenomes</taxon>
    </lineage>
</organism>
<sequence>MGIFSDVLVRNPIPIIPPGARTGESERALSRMSCWIDSPEIL</sequence>
<proteinExistence type="predicted"/>